<reference evidence="3 4" key="1">
    <citation type="submission" date="2019-03" db="EMBL/GenBank/DDBJ databases">
        <title>Genome sequence of Thiobacillaceae bacterium LSR1, a sulfur-oxidizing bacterium isolated from freshwater sediment.</title>
        <authorList>
            <person name="Li S."/>
        </authorList>
    </citation>
    <scope>NUCLEOTIDE SEQUENCE [LARGE SCALE GENOMIC DNA]</scope>
    <source>
        <strain evidence="3 4">LSR1</strain>
    </source>
</reference>
<dbReference type="Pfam" id="PF05229">
    <property type="entry name" value="SCPU"/>
    <property type="match status" value="1"/>
</dbReference>
<evidence type="ECO:0000256" key="1">
    <source>
        <dbReference type="SAM" id="SignalP"/>
    </source>
</evidence>
<comment type="caution">
    <text evidence="3">The sequence shown here is derived from an EMBL/GenBank/DDBJ whole genome shotgun (WGS) entry which is preliminary data.</text>
</comment>
<dbReference type="Proteomes" id="UP000295443">
    <property type="component" value="Unassembled WGS sequence"/>
</dbReference>
<feature type="chain" id="PRO_5020885297" evidence="1">
    <location>
        <begin position="22"/>
        <end position="165"/>
    </location>
</feature>
<feature type="domain" description="Spore coat protein U/FanG" evidence="2">
    <location>
        <begin position="25"/>
        <end position="162"/>
    </location>
</feature>
<proteinExistence type="predicted"/>
<keyword evidence="4" id="KW-1185">Reference proteome</keyword>
<evidence type="ECO:0000259" key="2">
    <source>
        <dbReference type="Pfam" id="PF05229"/>
    </source>
</evidence>
<gene>
    <name evidence="3" type="ORF">EZJ19_14885</name>
</gene>
<sequence>MTSRIKWLAALAALVPGLALAATATGNLSVSATVSDTCTVGTSSIDFGAYNPISGSARSGTGAVKVTCTTGTPYSIELGTGANTASCSGNRCMKDASTHYLPYELYLDSGHVTVWGGADYVAGTAKVSQTGTGAEQTHDLYGGIAASQNVPAGSYSDTVTITISY</sequence>
<dbReference type="EMBL" id="SJZB01000051">
    <property type="protein sequence ID" value="TCJ11697.1"/>
    <property type="molecule type" value="Genomic_DNA"/>
</dbReference>
<feature type="signal peptide" evidence="1">
    <location>
        <begin position="1"/>
        <end position="21"/>
    </location>
</feature>
<protein>
    <submittedName>
        <fullName evidence="3">SCPU domain-containing protein</fullName>
    </submittedName>
</protein>
<accession>A0A4R1B5D2</accession>
<evidence type="ECO:0000313" key="4">
    <source>
        <dbReference type="Proteomes" id="UP000295443"/>
    </source>
</evidence>
<dbReference type="AlphaFoldDB" id="A0A4R1B5D2"/>
<organism evidence="3 4">
    <name type="scientific">Parasulfuritortus cantonensis</name>
    <dbReference type="NCBI Taxonomy" id="2528202"/>
    <lineage>
        <taxon>Bacteria</taxon>
        <taxon>Pseudomonadati</taxon>
        <taxon>Pseudomonadota</taxon>
        <taxon>Betaproteobacteria</taxon>
        <taxon>Nitrosomonadales</taxon>
        <taxon>Thiobacillaceae</taxon>
        <taxon>Parasulfuritortus</taxon>
    </lineage>
</organism>
<dbReference type="SMART" id="SM00972">
    <property type="entry name" value="SCPU"/>
    <property type="match status" value="1"/>
</dbReference>
<dbReference type="OrthoDB" id="5382609at2"/>
<dbReference type="PANTHER" id="PTHR37089">
    <property type="entry name" value="PROTEIN U-RELATED"/>
    <property type="match status" value="1"/>
</dbReference>
<keyword evidence="1" id="KW-0732">Signal</keyword>
<dbReference type="RefSeq" id="WP_131448966.1">
    <property type="nucleotide sequence ID" value="NZ_SJZB01000051.1"/>
</dbReference>
<dbReference type="InterPro" id="IPR007893">
    <property type="entry name" value="Spore_coat_U/FanG"/>
</dbReference>
<evidence type="ECO:0000313" key="3">
    <source>
        <dbReference type="EMBL" id="TCJ11697.1"/>
    </source>
</evidence>
<name>A0A4R1B5D2_9PROT</name>
<dbReference type="InterPro" id="IPR053167">
    <property type="entry name" value="Spore_coat_component"/>
</dbReference>